<evidence type="ECO:0000313" key="2">
    <source>
        <dbReference type="EMBL" id="CAE8588048.1"/>
    </source>
</evidence>
<reference evidence="2" key="1">
    <citation type="submission" date="2021-02" db="EMBL/GenBank/DDBJ databases">
        <authorList>
            <person name="Dougan E. K."/>
            <person name="Rhodes N."/>
            <person name="Thang M."/>
            <person name="Chan C."/>
        </authorList>
    </citation>
    <scope>NUCLEOTIDE SEQUENCE</scope>
</reference>
<accession>A0A813DPE2</accession>
<evidence type="ECO:0000313" key="3">
    <source>
        <dbReference type="Proteomes" id="UP000654075"/>
    </source>
</evidence>
<keyword evidence="3" id="KW-1185">Reference proteome</keyword>
<feature type="non-terminal residue" evidence="2">
    <location>
        <position position="1"/>
    </location>
</feature>
<feature type="region of interest" description="Disordered" evidence="1">
    <location>
        <begin position="52"/>
        <end position="78"/>
    </location>
</feature>
<comment type="caution">
    <text evidence="2">The sequence shown here is derived from an EMBL/GenBank/DDBJ whole genome shotgun (WGS) entry which is preliminary data.</text>
</comment>
<feature type="non-terminal residue" evidence="2">
    <location>
        <position position="118"/>
    </location>
</feature>
<proteinExistence type="predicted"/>
<name>A0A813DPE2_POLGL</name>
<dbReference type="EMBL" id="CAJNNV010002911">
    <property type="protein sequence ID" value="CAE8588048.1"/>
    <property type="molecule type" value="Genomic_DNA"/>
</dbReference>
<protein>
    <submittedName>
        <fullName evidence="2">Uncharacterized protein</fullName>
    </submittedName>
</protein>
<sequence length="118" mass="12698">HGHFVNSSGSSGRVGRANQVSGWIAGRGGARTHPFGGRQRGFGRCCRHQRPSGAGCALPRNSPGDGARLQARGPEHRPPVSACKAIARFAESRKVCWGQCGGWVDERERRAEQFTFDG</sequence>
<dbReference type="AlphaFoldDB" id="A0A813DPE2"/>
<gene>
    <name evidence="2" type="ORF">PGLA1383_LOCUS6865</name>
</gene>
<organism evidence="2 3">
    <name type="scientific">Polarella glacialis</name>
    <name type="common">Dinoflagellate</name>
    <dbReference type="NCBI Taxonomy" id="89957"/>
    <lineage>
        <taxon>Eukaryota</taxon>
        <taxon>Sar</taxon>
        <taxon>Alveolata</taxon>
        <taxon>Dinophyceae</taxon>
        <taxon>Suessiales</taxon>
        <taxon>Suessiaceae</taxon>
        <taxon>Polarella</taxon>
    </lineage>
</organism>
<dbReference type="Proteomes" id="UP000654075">
    <property type="component" value="Unassembled WGS sequence"/>
</dbReference>
<evidence type="ECO:0000256" key="1">
    <source>
        <dbReference type="SAM" id="MobiDB-lite"/>
    </source>
</evidence>